<sequence>MSRGPNTIKQHEDHIKLLRTRKNILADSILDMQVATGKYYTATESVTEKEDTQIDEGTSEHLNGLLCQLKAHIEYAVSHNPLVKDVLGIVATLGNVHDENLSREAQVKFQRISGKSSLPESFYKIENSLESKIRDQESLLANICQTQSLLDEAKSNYEMKKGDFLHFLAQRSPAQPQDSPTKTYEDDLQKLGLRVKQHEDHLKFLRTQINIIKGSIQDLQVTIRKHTSTESVSENEDARSEEGTYEQLIQEKSAAGLICQLNALHETPVSQNPVVKDVLGIVATLGNVDDDNFSREAQVKFQGISGKSSLPENYKIKSILKGKFWEKKRLQNDIRREQSFLDQAMDNLEIKKREFVRFLAQDFQ</sequence>
<dbReference type="EMBL" id="LNRQ01000005">
    <property type="protein sequence ID" value="KZM95042.1"/>
    <property type="molecule type" value="Genomic_DNA"/>
</dbReference>
<accession>A0A162A274</accession>
<dbReference type="Gramene" id="KZM95042">
    <property type="protein sequence ID" value="KZM95042"/>
    <property type="gene ID" value="DCAR_018284"/>
</dbReference>
<comment type="caution">
    <text evidence="1">The sequence shown here is derived from an EMBL/GenBank/DDBJ whole genome shotgun (WGS) entry which is preliminary data.</text>
</comment>
<protein>
    <submittedName>
        <fullName evidence="1">Uncharacterized protein</fullName>
    </submittedName>
</protein>
<dbReference type="AlphaFoldDB" id="A0A162A274"/>
<organism evidence="1">
    <name type="scientific">Daucus carota subsp. sativus</name>
    <name type="common">Carrot</name>
    <dbReference type="NCBI Taxonomy" id="79200"/>
    <lineage>
        <taxon>Eukaryota</taxon>
        <taxon>Viridiplantae</taxon>
        <taxon>Streptophyta</taxon>
        <taxon>Embryophyta</taxon>
        <taxon>Tracheophyta</taxon>
        <taxon>Spermatophyta</taxon>
        <taxon>Magnoliopsida</taxon>
        <taxon>eudicotyledons</taxon>
        <taxon>Gunneridae</taxon>
        <taxon>Pentapetalae</taxon>
        <taxon>asterids</taxon>
        <taxon>campanulids</taxon>
        <taxon>Apiales</taxon>
        <taxon>Apiaceae</taxon>
        <taxon>Apioideae</taxon>
        <taxon>Scandiceae</taxon>
        <taxon>Daucinae</taxon>
        <taxon>Daucus</taxon>
        <taxon>Daucus sect. Daucus</taxon>
    </lineage>
</organism>
<gene>
    <name evidence="1" type="ORF">DCAR_018284</name>
</gene>
<evidence type="ECO:0000313" key="1">
    <source>
        <dbReference type="EMBL" id="KZM95042.1"/>
    </source>
</evidence>
<name>A0A162A274_DAUCS</name>
<dbReference type="STRING" id="79200.A0A162A274"/>
<reference evidence="1" key="1">
    <citation type="journal article" date="2016" name="Nat. Genet.">
        <title>A high-quality carrot genome assembly provides new insights into carotenoid accumulation and asterid genome evolution.</title>
        <authorList>
            <person name="Iorizzo M."/>
            <person name="Ellison S."/>
            <person name="Senalik D."/>
            <person name="Zeng P."/>
            <person name="Satapoomin P."/>
            <person name="Huang J."/>
            <person name="Bowman M."/>
            <person name="Iovene M."/>
            <person name="Sanseverino W."/>
            <person name="Cavagnaro P."/>
            <person name="Yildiz M."/>
            <person name="Macko-Podgorni A."/>
            <person name="Moranska E."/>
            <person name="Grzebelus E."/>
            <person name="Grzebelus D."/>
            <person name="Ashrafi H."/>
            <person name="Zheng Z."/>
            <person name="Cheng S."/>
            <person name="Spooner D."/>
            <person name="Van Deynze A."/>
            <person name="Simon P."/>
        </authorList>
    </citation>
    <scope>NUCLEOTIDE SEQUENCE [LARGE SCALE GENOMIC DNA]</scope>
    <source>
        <tissue evidence="1">Leaf</tissue>
    </source>
</reference>
<dbReference type="PANTHER" id="PTHR33566:SF6">
    <property type="entry name" value="PROTEIN DEFECTIVE IN MERISTEM SILENCING 3"/>
    <property type="match status" value="1"/>
</dbReference>
<proteinExistence type="predicted"/>
<dbReference type="PANTHER" id="PTHR33566">
    <property type="entry name" value="EN/SPM-LIKE TRANSPOSON-RELATED"/>
    <property type="match status" value="1"/>
</dbReference>